<dbReference type="Proteomes" id="UP001565243">
    <property type="component" value="Unassembled WGS sequence"/>
</dbReference>
<sequence length="113" mass="11590">MKMKALLGAVLAGSLLLSGCGMVDNAVRTDESIKEKAAFALGTTADKVIITQRTSDIDSVRFHASTQGKVFQCYYSTAGISSDAICSPTDGSSLPTAAGSASCNALLKAAHKC</sequence>
<feature type="signal peptide" evidence="1">
    <location>
        <begin position="1"/>
        <end position="23"/>
    </location>
</feature>
<gene>
    <name evidence="2" type="ORF">AB6T85_10305</name>
</gene>
<evidence type="ECO:0008006" key="4">
    <source>
        <dbReference type="Google" id="ProtNLM"/>
    </source>
</evidence>
<keyword evidence="1" id="KW-0732">Signal</keyword>
<dbReference type="EMBL" id="JBGFFX010000005">
    <property type="protein sequence ID" value="MEY8770815.1"/>
    <property type="molecule type" value="Genomic_DNA"/>
</dbReference>
<evidence type="ECO:0000256" key="1">
    <source>
        <dbReference type="SAM" id="SignalP"/>
    </source>
</evidence>
<dbReference type="PROSITE" id="PS51257">
    <property type="entry name" value="PROKAR_LIPOPROTEIN"/>
    <property type="match status" value="1"/>
</dbReference>
<feature type="chain" id="PRO_5045257402" description="Lipoprotein" evidence="1">
    <location>
        <begin position="24"/>
        <end position="113"/>
    </location>
</feature>
<evidence type="ECO:0000313" key="2">
    <source>
        <dbReference type="EMBL" id="MEY8770815.1"/>
    </source>
</evidence>
<evidence type="ECO:0000313" key="3">
    <source>
        <dbReference type="Proteomes" id="UP001565243"/>
    </source>
</evidence>
<name>A0ABV4E7C5_9GAMM</name>
<proteinExistence type="predicted"/>
<protein>
    <recommendedName>
        <fullName evidence="4">Lipoprotein</fullName>
    </recommendedName>
</protein>
<reference evidence="2 3" key="1">
    <citation type="submission" date="2024-07" db="EMBL/GenBank/DDBJ databases">
        <authorList>
            <person name="Hebao G."/>
        </authorList>
    </citation>
    <scope>NUCLEOTIDE SEQUENCE [LARGE SCALE GENOMIC DNA]</scope>
    <source>
        <strain evidence="2 3">ACCC 02193</strain>
    </source>
</reference>
<accession>A0ABV4E7C5</accession>
<organism evidence="2 3">
    <name type="scientific">Erwinia aeris</name>
    <dbReference type="NCBI Taxonomy" id="3239803"/>
    <lineage>
        <taxon>Bacteria</taxon>
        <taxon>Pseudomonadati</taxon>
        <taxon>Pseudomonadota</taxon>
        <taxon>Gammaproteobacteria</taxon>
        <taxon>Enterobacterales</taxon>
        <taxon>Erwiniaceae</taxon>
        <taxon>Erwinia</taxon>
    </lineage>
</organism>
<dbReference type="RefSeq" id="WP_253455220.1">
    <property type="nucleotide sequence ID" value="NZ_JBGFFX010000005.1"/>
</dbReference>
<comment type="caution">
    <text evidence="2">The sequence shown here is derived from an EMBL/GenBank/DDBJ whole genome shotgun (WGS) entry which is preliminary data.</text>
</comment>
<keyword evidence="3" id="KW-1185">Reference proteome</keyword>